<keyword evidence="2" id="KW-1277">Toxin-antitoxin system</keyword>
<dbReference type="Gene3D" id="2.30.30.110">
    <property type="match status" value="1"/>
</dbReference>
<dbReference type="SUPFAM" id="SSF50118">
    <property type="entry name" value="Cell growth inhibitor/plasmid maintenance toxic component"/>
    <property type="match status" value="1"/>
</dbReference>
<accession>A0A841YIX3</accession>
<dbReference type="GO" id="GO:0006402">
    <property type="term" value="P:mRNA catabolic process"/>
    <property type="evidence" value="ECO:0007669"/>
    <property type="project" value="TreeGrafter"/>
</dbReference>
<proteinExistence type="inferred from homology"/>
<dbReference type="InterPro" id="IPR011067">
    <property type="entry name" value="Plasmid_toxin/cell-grow_inhib"/>
</dbReference>
<dbReference type="AlphaFoldDB" id="A0A841YIX3"/>
<reference evidence="3 4" key="1">
    <citation type="submission" date="2020-03" db="EMBL/GenBank/DDBJ databases">
        <title>Soil Listeria distribution.</title>
        <authorList>
            <person name="Liao J."/>
            <person name="Wiedmann M."/>
        </authorList>
    </citation>
    <scope>NUCLEOTIDE SEQUENCE [LARGE SCALE GENOMIC DNA]</scope>
    <source>
        <strain evidence="3 4">FSL L7-1645</strain>
    </source>
</reference>
<name>A0A841YIX3_9LIST</name>
<evidence type="ECO:0000256" key="2">
    <source>
        <dbReference type="ARBA" id="ARBA00022649"/>
    </source>
</evidence>
<sequence>MGRRSVEQGTLPYIPNQMDIMYVDLTGAVGKEIHKRRPVLVLSQTSFNSATGFCVVCPISHRSREYPSVLPIQDKSKIIQGAVLTHQIKSVDYQAREARYVEKVDPLTWIQVVDITKDIF</sequence>
<dbReference type="InterPro" id="IPR003477">
    <property type="entry name" value="PemK-like"/>
</dbReference>
<dbReference type="EMBL" id="JAARPY010000020">
    <property type="protein sequence ID" value="MBC1399907.1"/>
    <property type="molecule type" value="Genomic_DNA"/>
</dbReference>
<dbReference type="Proteomes" id="UP000571128">
    <property type="component" value="Unassembled WGS sequence"/>
</dbReference>
<gene>
    <name evidence="3" type="ORF">HB844_13670</name>
</gene>
<dbReference type="PANTHER" id="PTHR33988:SF3">
    <property type="entry name" value="ENDORIBONUCLEASE TOXIN CHPB-RELATED"/>
    <property type="match status" value="1"/>
</dbReference>
<dbReference type="GO" id="GO:0004521">
    <property type="term" value="F:RNA endonuclease activity"/>
    <property type="evidence" value="ECO:0007669"/>
    <property type="project" value="TreeGrafter"/>
</dbReference>
<dbReference type="GO" id="GO:0016075">
    <property type="term" value="P:rRNA catabolic process"/>
    <property type="evidence" value="ECO:0007669"/>
    <property type="project" value="TreeGrafter"/>
</dbReference>
<dbReference type="RefSeq" id="WP_185363520.1">
    <property type="nucleotide sequence ID" value="NZ_JAARPY010000020.1"/>
</dbReference>
<evidence type="ECO:0000256" key="1">
    <source>
        <dbReference type="ARBA" id="ARBA00007521"/>
    </source>
</evidence>
<evidence type="ECO:0000313" key="4">
    <source>
        <dbReference type="Proteomes" id="UP000571128"/>
    </source>
</evidence>
<comment type="caution">
    <text evidence="3">The sequence shown here is derived from an EMBL/GenBank/DDBJ whole genome shotgun (WGS) entry which is preliminary data.</text>
</comment>
<protein>
    <submittedName>
        <fullName evidence="3">Type II toxin-antitoxin system PemK/MazF family toxin</fullName>
    </submittedName>
</protein>
<evidence type="ECO:0000313" key="3">
    <source>
        <dbReference type="EMBL" id="MBC1399907.1"/>
    </source>
</evidence>
<dbReference type="GO" id="GO:0003677">
    <property type="term" value="F:DNA binding"/>
    <property type="evidence" value="ECO:0007669"/>
    <property type="project" value="InterPro"/>
</dbReference>
<organism evidence="3 4">
    <name type="scientific">Listeria fleischmannii</name>
    <dbReference type="NCBI Taxonomy" id="1069827"/>
    <lineage>
        <taxon>Bacteria</taxon>
        <taxon>Bacillati</taxon>
        <taxon>Bacillota</taxon>
        <taxon>Bacilli</taxon>
        <taxon>Bacillales</taxon>
        <taxon>Listeriaceae</taxon>
        <taxon>Listeria</taxon>
    </lineage>
</organism>
<comment type="similarity">
    <text evidence="1">Belongs to the PemK/MazF family.</text>
</comment>
<dbReference type="Pfam" id="PF02452">
    <property type="entry name" value="PemK_toxin"/>
    <property type="match status" value="1"/>
</dbReference>
<dbReference type="PANTHER" id="PTHR33988">
    <property type="entry name" value="ENDORIBONUCLEASE MAZF-RELATED"/>
    <property type="match status" value="1"/>
</dbReference>